<dbReference type="Pfam" id="PF13613">
    <property type="entry name" value="HTH_Tnp_4"/>
    <property type="match status" value="1"/>
</dbReference>
<protein>
    <recommendedName>
        <fullName evidence="1">Transposase Helix-turn-helix domain-containing protein</fullName>
    </recommendedName>
</protein>
<reference evidence="3" key="1">
    <citation type="journal article" date="2019" name="Int. J. Syst. Evol. Microbiol.">
        <title>The Global Catalogue of Microorganisms (GCM) 10K type strain sequencing project: providing services to taxonomists for standard genome sequencing and annotation.</title>
        <authorList>
            <consortium name="The Broad Institute Genomics Platform"/>
            <consortium name="The Broad Institute Genome Sequencing Center for Infectious Disease"/>
            <person name="Wu L."/>
            <person name="Ma J."/>
        </authorList>
    </citation>
    <scope>NUCLEOTIDE SEQUENCE [LARGE SCALE GENOMIC DNA]</scope>
    <source>
        <strain evidence="3">JCM 17939</strain>
    </source>
</reference>
<proteinExistence type="predicted"/>
<evidence type="ECO:0000259" key="1">
    <source>
        <dbReference type="Pfam" id="PF13613"/>
    </source>
</evidence>
<evidence type="ECO:0000313" key="3">
    <source>
        <dbReference type="Proteomes" id="UP001501442"/>
    </source>
</evidence>
<dbReference type="Proteomes" id="UP001501442">
    <property type="component" value="Unassembled WGS sequence"/>
</dbReference>
<dbReference type="InterPro" id="IPR027805">
    <property type="entry name" value="Transposase_HTH_dom"/>
</dbReference>
<gene>
    <name evidence="2" type="ORF">GCM10023196_052620</name>
</gene>
<keyword evidence="3" id="KW-1185">Reference proteome</keyword>
<sequence>MLVLVHLRKDDTFAELAPAFAVSTVTAWCYVNETVDLLAGRSPRLDRTL</sequence>
<comment type="caution">
    <text evidence="2">The sequence shown here is derived from an EMBL/GenBank/DDBJ whole genome shotgun (WGS) entry which is preliminary data.</text>
</comment>
<organism evidence="2 3">
    <name type="scientific">Actinoallomurus vinaceus</name>
    <dbReference type="NCBI Taxonomy" id="1080074"/>
    <lineage>
        <taxon>Bacteria</taxon>
        <taxon>Bacillati</taxon>
        <taxon>Actinomycetota</taxon>
        <taxon>Actinomycetes</taxon>
        <taxon>Streptosporangiales</taxon>
        <taxon>Thermomonosporaceae</taxon>
        <taxon>Actinoallomurus</taxon>
    </lineage>
</organism>
<accession>A0ABP8UDX5</accession>
<name>A0ABP8UDX5_9ACTN</name>
<feature type="domain" description="Transposase Helix-turn-helix" evidence="1">
    <location>
        <begin position="1"/>
        <end position="42"/>
    </location>
</feature>
<dbReference type="EMBL" id="BAABHK010000007">
    <property type="protein sequence ID" value="GAA4629801.1"/>
    <property type="molecule type" value="Genomic_DNA"/>
</dbReference>
<evidence type="ECO:0000313" key="2">
    <source>
        <dbReference type="EMBL" id="GAA4629801.1"/>
    </source>
</evidence>